<dbReference type="GO" id="GO:0004379">
    <property type="term" value="F:glycylpeptide N-tetradecanoyltransferase activity"/>
    <property type="evidence" value="ECO:0007669"/>
    <property type="project" value="UniProtKB-EC"/>
</dbReference>
<dbReference type="Proteomes" id="UP000243423">
    <property type="component" value="Nucleomorph 3"/>
</dbReference>
<dbReference type="GeneID" id="10447417"/>
<evidence type="ECO:0000313" key="8">
    <source>
        <dbReference type="Proteomes" id="UP000243423"/>
    </source>
</evidence>
<accession>F2HI85</accession>
<evidence type="ECO:0000259" key="6">
    <source>
        <dbReference type="Pfam" id="PF01233"/>
    </source>
</evidence>
<evidence type="ECO:0000256" key="1">
    <source>
        <dbReference type="ARBA" id="ARBA00009469"/>
    </source>
</evidence>
<keyword evidence="4" id="KW-0012">Acyltransferase</keyword>
<dbReference type="GO" id="GO:0005737">
    <property type="term" value="C:cytoplasm"/>
    <property type="evidence" value="ECO:0007669"/>
    <property type="project" value="TreeGrafter"/>
</dbReference>
<dbReference type="PANTHER" id="PTHR11377:SF5">
    <property type="entry name" value="GLYCYLPEPTIDE N-TETRADECANOYLTRANSFERASE"/>
    <property type="match status" value="1"/>
</dbReference>
<dbReference type="Pfam" id="PF01233">
    <property type="entry name" value="NMT"/>
    <property type="match status" value="1"/>
</dbReference>
<comment type="similarity">
    <text evidence="1">Belongs to the NMT family.</text>
</comment>
<evidence type="ECO:0000313" key="7">
    <source>
        <dbReference type="EMBL" id="AEA39009.1"/>
    </source>
</evidence>
<evidence type="ECO:0000256" key="3">
    <source>
        <dbReference type="ARBA" id="ARBA00022679"/>
    </source>
</evidence>
<geneLocation type="nucleomorph" evidence="7"/>
<protein>
    <recommendedName>
        <fullName evidence="2">glycylpeptide N-tetradecanoyltransferase</fullName>
        <ecNumber evidence="2">2.3.1.97</ecNumber>
    </recommendedName>
    <alternativeName>
        <fullName evidence="5">Myristoyl-CoA:protein N-myristoyltransferase</fullName>
    </alternativeName>
</protein>
<dbReference type="RefSeq" id="XP_003239907.1">
    <property type="nucleotide sequence ID" value="XM_003239859.1"/>
</dbReference>
<dbReference type="SUPFAM" id="SSF55729">
    <property type="entry name" value="Acyl-CoA N-acyltransferases (Nat)"/>
    <property type="match status" value="2"/>
</dbReference>
<dbReference type="EC" id="2.3.1.97" evidence="2"/>
<dbReference type="InterPro" id="IPR000903">
    <property type="entry name" value="NMT"/>
</dbReference>
<keyword evidence="7" id="KW-0542">Nucleomorph</keyword>
<dbReference type="InterPro" id="IPR016181">
    <property type="entry name" value="Acyl_CoA_acyltransferase"/>
</dbReference>
<dbReference type="Gene3D" id="3.40.630.170">
    <property type="match status" value="1"/>
</dbReference>
<evidence type="ECO:0000256" key="4">
    <source>
        <dbReference type="ARBA" id="ARBA00023315"/>
    </source>
</evidence>
<evidence type="ECO:0000256" key="2">
    <source>
        <dbReference type="ARBA" id="ARBA00012923"/>
    </source>
</evidence>
<proteinExistence type="inferred from homology"/>
<sequence length="338" mass="41170">MFLLPYQFKWVDLDLTEITELEKLLSFLNFNYIRDDKIGLSFDYTHDCLALETKSPVWTKCLCIKLEYRRGKKIISSILSTLKQMTIGKKILCISEINFLCSTKRLRKKRFVEIIIKEIKRRLNSIGIYKSMYFTRINLPESTYFHNCYHYAINYHKLKTSKFFNKSSFAQKKYKYKKKYKFSKKPRKQKYTELRKGFFFYKAYKYVSKNYYFHWLTSPPGLTYIISMNKLNSKHIKQTFIFYFLPTRYMNKRSLFLYRAFFFLFHKKNIFFKSRIWSAIQLVKKIGLDILDFFSSKWENIGLSSINFQQGTGRLNFYFFNYKYDEKTSLYENGLDFF</sequence>
<keyword evidence="3 7" id="KW-0808">Transferase</keyword>
<name>F2HI85_9CRYP</name>
<reference evidence="7 8" key="1">
    <citation type="journal article" date="2011" name="Genome Biol. Evol.">
        <title>Complete nucleomorph genome sequence of the nonphotosynthetic alga Cryptomonas paramecium reveals a core nucleomorph gene set.</title>
        <authorList>
            <person name="Tanifuji G."/>
            <person name="Onodera N.T."/>
            <person name="Wheeler T.J."/>
            <person name="Dlutek M."/>
            <person name="Donaher N."/>
            <person name="Archibald J.M."/>
        </authorList>
    </citation>
    <scope>NUCLEOTIDE SEQUENCE [LARGE SCALE GENOMIC DNA]</scope>
    <source>
        <strain evidence="7 8">CCAP977/2A</strain>
    </source>
</reference>
<feature type="domain" description="Glycylpeptide N-tetradecanoyltransferase N-terminal" evidence="6">
    <location>
        <begin position="4"/>
        <end position="142"/>
    </location>
</feature>
<dbReference type="PANTHER" id="PTHR11377">
    <property type="entry name" value="N-MYRISTOYL TRANSFERASE"/>
    <property type="match status" value="1"/>
</dbReference>
<dbReference type="AlphaFoldDB" id="F2HI85"/>
<gene>
    <name evidence="7" type="primary">nmt1</name>
    <name evidence="7" type="ORF">CPARA_3gp351</name>
</gene>
<dbReference type="EMBL" id="CP002174">
    <property type="protein sequence ID" value="AEA39009.1"/>
    <property type="molecule type" value="Genomic_DNA"/>
</dbReference>
<organism evidence="7 8">
    <name type="scientific">Cryptomonas paramaecium</name>
    <dbReference type="NCBI Taxonomy" id="2898"/>
    <lineage>
        <taxon>Eukaryota</taxon>
        <taxon>Cryptophyceae</taxon>
        <taxon>Cryptomonadales</taxon>
        <taxon>Cryptomonadaceae</taxon>
        <taxon>Cryptomonas</taxon>
    </lineage>
</organism>
<dbReference type="InterPro" id="IPR022676">
    <property type="entry name" value="NMT_N"/>
</dbReference>
<evidence type="ECO:0000256" key="5">
    <source>
        <dbReference type="ARBA" id="ARBA00031242"/>
    </source>
</evidence>